<proteinExistence type="predicted"/>
<protein>
    <submittedName>
        <fullName evidence="1">Uncharacterized protein</fullName>
    </submittedName>
</protein>
<keyword evidence="2" id="KW-1185">Reference proteome</keyword>
<comment type="caution">
    <text evidence="1">The sequence shown here is derived from an EMBL/GenBank/DDBJ whole genome shotgun (WGS) entry which is preliminary data.</text>
</comment>
<dbReference type="Proteomes" id="UP000054010">
    <property type="component" value="Unassembled WGS sequence"/>
</dbReference>
<dbReference type="HOGENOM" id="CLU_499521_0_0_0"/>
<organism evidence="1 2">
    <name type="scientific">Oscillochloris trichoides DG-6</name>
    <dbReference type="NCBI Taxonomy" id="765420"/>
    <lineage>
        <taxon>Bacteria</taxon>
        <taxon>Bacillati</taxon>
        <taxon>Chloroflexota</taxon>
        <taxon>Chloroflexia</taxon>
        <taxon>Chloroflexales</taxon>
        <taxon>Chloroflexineae</taxon>
        <taxon>Oscillochloridaceae</taxon>
        <taxon>Oscillochloris</taxon>
    </lineage>
</organism>
<dbReference type="EMBL" id="ADVR01000034">
    <property type="protein sequence ID" value="EFO80924.1"/>
    <property type="molecule type" value="Genomic_DNA"/>
</dbReference>
<sequence length="545" mass="61630">MSTPRTSPPDDRPIIGPVAEEERRLWSQRLQRRVMRLLLLHDQRLFQGQFRTFYTGSDVAPLFAQYDRFLQLRTLSDELLHDIMPRIRRQLSLQTDQARLVEAAPTRGDIDWPRTIQRGWRESPGLPPITFETRLRQRSSVTPENLFTVAILLHYHHLVQAVLREALDGEGLETEEQQVLTANAEHAERELAAAYARALIESARHCDLEALAQQVEARLRPGSSPYRDLLAWWQRFTAFQVGRGSAQHAATLAPRRYDEKADAWLYEIWIMLELLHLLDATGALAGGAVQVRRDHLATAYTWNGQALLLTYNRQAEDASGEGAGWRNAPGVRPDYAVTRLPALPDLRDAEQRLIWREPPLLLDAKYYLSGSDPERTHGAVKKLLGDMALLGAAQCLLFFPALPEAQPPGPHESRLIERNPERYHGGAPIPLQIRLYRLAPRMPQADLQARLRAILDHISAYFATRPTSITCQGVCLDPDTISPTGRPLLNAAQILCPKPHIGPGVYDLVRWEDCLHNPYLCHVRDQTLVPPYVLRGSDLHDEAAG</sequence>
<evidence type="ECO:0000313" key="2">
    <source>
        <dbReference type="Proteomes" id="UP000054010"/>
    </source>
</evidence>
<gene>
    <name evidence="1" type="ORF">OSCT_1216</name>
</gene>
<dbReference type="eggNOG" id="ENOG5033PIN">
    <property type="taxonomic scope" value="Bacteria"/>
</dbReference>
<dbReference type="STRING" id="765420.OSCT_1216"/>
<dbReference type="OrthoDB" id="136938at2"/>
<dbReference type="AlphaFoldDB" id="E1ID15"/>
<evidence type="ECO:0000313" key="1">
    <source>
        <dbReference type="EMBL" id="EFO80924.1"/>
    </source>
</evidence>
<name>E1ID15_9CHLR</name>
<reference evidence="1 2" key="1">
    <citation type="journal article" date="2011" name="J. Bacteriol.">
        <title>Draft genome sequence of the anoxygenic filamentous phototrophic bacterium Oscillochloris trichoides subsp. DG-6.</title>
        <authorList>
            <person name="Kuznetsov B.B."/>
            <person name="Ivanovsky R.N."/>
            <person name="Keppen O.I."/>
            <person name="Sukhacheva M.V."/>
            <person name="Bumazhkin B.K."/>
            <person name="Patutina E.O."/>
            <person name="Beletsky A.V."/>
            <person name="Mardanov A.V."/>
            <person name="Baslerov R.V."/>
            <person name="Panteleeva A.N."/>
            <person name="Kolganova T.V."/>
            <person name="Ravin N.V."/>
            <person name="Skryabin K.G."/>
        </authorList>
    </citation>
    <scope>NUCLEOTIDE SEQUENCE [LARGE SCALE GENOMIC DNA]</scope>
    <source>
        <strain evidence="1 2">DG-6</strain>
    </source>
</reference>
<accession>E1ID15</accession>